<evidence type="ECO:0000313" key="1">
    <source>
        <dbReference type="EMBL" id="EJW95504.1"/>
    </source>
</evidence>
<accession>J9G7R8</accession>
<dbReference type="InterPro" id="IPR013783">
    <property type="entry name" value="Ig-like_fold"/>
</dbReference>
<organism evidence="1">
    <name type="scientific">gut metagenome</name>
    <dbReference type="NCBI Taxonomy" id="749906"/>
    <lineage>
        <taxon>unclassified sequences</taxon>
        <taxon>metagenomes</taxon>
        <taxon>organismal metagenomes</taxon>
    </lineage>
</organism>
<reference evidence="1" key="1">
    <citation type="journal article" date="2012" name="PLoS ONE">
        <title>Gene sets for utilization of primary and secondary nutrition supplies in the distal gut of endangered iberian lynx.</title>
        <authorList>
            <person name="Alcaide M."/>
            <person name="Messina E."/>
            <person name="Richter M."/>
            <person name="Bargiela R."/>
            <person name="Peplies J."/>
            <person name="Huws S.A."/>
            <person name="Newbold C.J."/>
            <person name="Golyshin P.N."/>
            <person name="Simon M.A."/>
            <person name="Lopez G."/>
            <person name="Yakimov M.M."/>
            <person name="Ferrer M."/>
        </authorList>
    </citation>
    <scope>NUCLEOTIDE SEQUENCE</scope>
</reference>
<proteinExistence type="predicted"/>
<comment type="caution">
    <text evidence="1">The sequence shown here is derived from an EMBL/GenBank/DDBJ whole genome shotgun (WGS) entry which is preliminary data.</text>
</comment>
<sequence length="229" mass="25500">MLELDSYSLADAEFRITGGDVDGTMITDENGISNSVSLPNNSYYKDVPGIPDGKGGWLVEPTQELVRVTTTYHVTETKAPKGHKVNHSSVPIVVTMPNDEGKTFTAAFTDEPYFCKNHLDLQKDNVKGDPIQGVVYKVEFFDAAGPVDSKLKRTWYLETDANGKILMDERHVSQRMGFHSDEFFRHKGEIVIPIDGYLQFTEVAAPAEFHIDEEPFGMATGENANLTKH</sequence>
<dbReference type="Gene3D" id="2.60.40.10">
    <property type="entry name" value="Immunoglobulins"/>
    <property type="match status" value="1"/>
</dbReference>
<dbReference type="AlphaFoldDB" id="J9G7R8"/>
<name>J9G7R8_9ZZZZ</name>
<feature type="non-terminal residue" evidence="1">
    <location>
        <position position="229"/>
    </location>
</feature>
<gene>
    <name evidence="1" type="ORF">EVA_16389</name>
</gene>
<protein>
    <submittedName>
        <fullName evidence="1">Uncharacterized protein</fullName>
    </submittedName>
</protein>
<dbReference type="EMBL" id="AMCI01005767">
    <property type="protein sequence ID" value="EJW95504.1"/>
    <property type="molecule type" value="Genomic_DNA"/>
</dbReference>